<sequence>MQHNEVDRDHETGGPVMETEMEGVIGQVSEGAKVPGEVEHRGSVRQKRSEVEKTLQPDSHGMVVSEEGLRKEQEPGVVGQGSEGEKMGESEGEDCWQSPAKRHTFRSKNHGDNVAKGKDVVVD</sequence>
<dbReference type="AlphaFoldDB" id="A0A7J6UT05"/>
<name>A0A7J6UT05_THATH</name>
<feature type="compositionally biased region" description="Basic and acidic residues" evidence="1">
    <location>
        <begin position="109"/>
        <end position="123"/>
    </location>
</feature>
<proteinExistence type="predicted"/>
<dbReference type="Proteomes" id="UP000554482">
    <property type="component" value="Unassembled WGS sequence"/>
</dbReference>
<accession>A0A7J6UT05</accession>
<organism evidence="2 3">
    <name type="scientific">Thalictrum thalictroides</name>
    <name type="common">Rue-anemone</name>
    <name type="synonym">Anemone thalictroides</name>
    <dbReference type="NCBI Taxonomy" id="46969"/>
    <lineage>
        <taxon>Eukaryota</taxon>
        <taxon>Viridiplantae</taxon>
        <taxon>Streptophyta</taxon>
        <taxon>Embryophyta</taxon>
        <taxon>Tracheophyta</taxon>
        <taxon>Spermatophyta</taxon>
        <taxon>Magnoliopsida</taxon>
        <taxon>Ranunculales</taxon>
        <taxon>Ranunculaceae</taxon>
        <taxon>Thalictroideae</taxon>
        <taxon>Thalictrum</taxon>
    </lineage>
</organism>
<protein>
    <submittedName>
        <fullName evidence="2">Uncharacterized protein</fullName>
    </submittedName>
</protein>
<evidence type="ECO:0000313" key="3">
    <source>
        <dbReference type="Proteomes" id="UP000554482"/>
    </source>
</evidence>
<gene>
    <name evidence="2" type="ORF">FRX31_034832</name>
</gene>
<reference evidence="2 3" key="1">
    <citation type="submission" date="2020-06" db="EMBL/GenBank/DDBJ databases">
        <title>Transcriptomic and genomic resources for Thalictrum thalictroides and T. hernandezii: Facilitating candidate gene discovery in an emerging model plant lineage.</title>
        <authorList>
            <person name="Arias T."/>
            <person name="Riano-Pachon D.M."/>
            <person name="Di Stilio V.S."/>
        </authorList>
    </citation>
    <scope>NUCLEOTIDE SEQUENCE [LARGE SCALE GENOMIC DNA]</scope>
    <source>
        <strain evidence="3">cv. WT478/WT964</strain>
        <tissue evidence="2">Leaves</tissue>
    </source>
</reference>
<evidence type="ECO:0000256" key="1">
    <source>
        <dbReference type="SAM" id="MobiDB-lite"/>
    </source>
</evidence>
<evidence type="ECO:0000313" key="2">
    <source>
        <dbReference type="EMBL" id="KAF5175581.1"/>
    </source>
</evidence>
<dbReference type="EMBL" id="JABWDY010043855">
    <property type="protein sequence ID" value="KAF5175581.1"/>
    <property type="molecule type" value="Genomic_DNA"/>
</dbReference>
<keyword evidence="3" id="KW-1185">Reference proteome</keyword>
<feature type="region of interest" description="Disordered" evidence="1">
    <location>
        <begin position="29"/>
        <end position="123"/>
    </location>
</feature>
<feature type="compositionally biased region" description="Basic and acidic residues" evidence="1">
    <location>
        <begin position="36"/>
        <end position="55"/>
    </location>
</feature>
<comment type="caution">
    <text evidence="2">The sequence shown here is derived from an EMBL/GenBank/DDBJ whole genome shotgun (WGS) entry which is preliminary data.</text>
</comment>